<dbReference type="RefSeq" id="WP_013421424.1">
    <property type="nucleotide sequence ID" value="NC_014666.1"/>
</dbReference>
<dbReference type="OrthoDB" id="3212111at2"/>
<dbReference type="EMBL" id="CP002299">
    <property type="protein sequence ID" value="ADP78301.1"/>
    <property type="molecule type" value="Genomic_DNA"/>
</dbReference>
<reference evidence="2 3" key="1">
    <citation type="submission" date="2010-10" db="EMBL/GenBank/DDBJ databases">
        <title>Complete sequence of Frankia sp. EuI1c.</title>
        <authorList>
            <consortium name="US DOE Joint Genome Institute"/>
            <person name="Lucas S."/>
            <person name="Copeland A."/>
            <person name="Lapidus A."/>
            <person name="Cheng J.-F."/>
            <person name="Bruce D."/>
            <person name="Goodwin L."/>
            <person name="Pitluck S."/>
            <person name="Chertkov O."/>
            <person name="Detter J.C."/>
            <person name="Han C."/>
            <person name="Tapia R."/>
            <person name="Land M."/>
            <person name="Hauser L."/>
            <person name="Jeffries C."/>
            <person name="Kyrpides N."/>
            <person name="Ivanova N."/>
            <person name="Mikhailova N."/>
            <person name="Beauchemin N."/>
            <person name="Sen A."/>
            <person name="Sur S.A."/>
            <person name="Gtari M."/>
            <person name="Wall L."/>
            <person name="Tisa L."/>
            <person name="Woyke T."/>
        </authorList>
    </citation>
    <scope>NUCLEOTIDE SEQUENCE [LARGE SCALE GENOMIC DNA]</scope>
    <source>
        <strain evidence="3">DSM 45817 / CECT 9037 / EuI1c</strain>
    </source>
</reference>
<evidence type="ECO:0000313" key="3">
    <source>
        <dbReference type="Proteomes" id="UP000002484"/>
    </source>
</evidence>
<proteinExistence type="predicted"/>
<organism evidence="2 3">
    <name type="scientific">Pseudofrankia inefficax (strain DSM 45817 / CECT 9037 / DDB 130130 / EuI1c)</name>
    <name type="common">Frankia inefficax</name>
    <dbReference type="NCBI Taxonomy" id="298654"/>
    <lineage>
        <taxon>Bacteria</taxon>
        <taxon>Bacillati</taxon>
        <taxon>Actinomycetota</taxon>
        <taxon>Actinomycetes</taxon>
        <taxon>Frankiales</taxon>
        <taxon>Frankiaceae</taxon>
        <taxon>Pseudofrankia</taxon>
    </lineage>
</organism>
<evidence type="ECO:0000256" key="1">
    <source>
        <dbReference type="SAM" id="SignalP"/>
    </source>
</evidence>
<evidence type="ECO:0000313" key="2">
    <source>
        <dbReference type="EMBL" id="ADP78301.1"/>
    </source>
</evidence>
<sequence precursor="true">MDFGGKIHSPRSGRHFFRVVVPTGFAALGLALAACGSTGSSSSGAAAGPKLDPSAYVLTSGSAATNGYKAEPNTDTTESTAFQDPVPKCMHLSSGDLGPASTAHANGDMFSDDDGTAIESGARVFGSADTVTRHVDLVHRADFPNCLAQAVMGELSKSGGMDGATVRSATAAPPPAGVTALTRIVFNVSASGSTVQVNVDLISIFRGRVESVILVVNPLTQASPDTLTALSGQVVGKLANQ</sequence>
<protein>
    <recommendedName>
        <fullName evidence="4">Lipoprotein</fullName>
    </recommendedName>
</protein>
<evidence type="ECO:0008006" key="4">
    <source>
        <dbReference type="Google" id="ProtNLM"/>
    </source>
</evidence>
<keyword evidence="3" id="KW-1185">Reference proteome</keyword>
<dbReference type="InParanoid" id="E3J610"/>
<feature type="signal peptide" evidence="1">
    <location>
        <begin position="1"/>
        <end position="33"/>
    </location>
</feature>
<gene>
    <name evidence="2" type="ordered locus">FraEuI1c_0213</name>
</gene>
<dbReference type="HOGENOM" id="CLU_1150535_0_0_11"/>
<dbReference type="PROSITE" id="PS51257">
    <property type="entry name" value="PROKAR_LIPOPROTEIN"/>
    <property type="match status" value="1"/>
</dbReference>
<name>E3J610_PSEI1</name>
<dbReference type="AlphaFoldDB" id="E3J610"/>
<dbReference type="Proteomes" id="UP000002484">
    <property type="component" value="Chromosome"/>
</dbReference>
<dbReference type="KEGG" id="fri:FraEuI1c_0213"/>
<accession>E3J610</accession>
<feature type="chain" id="PRO_5038345602" description="Lipoprotein" evidence="1">
    <location>
        <begin position="34"/>
        <end position="241"/>
    </location>
</feature>
<keyword evidence="1" id="KW-0732">Signal</keyword>